<name>E0UDU8_GLOV7</name>
<dbReference type="HOGENOM" id="CLU_1425855_0_0_3"/>
<accession>E0UDU8</accession>
<reference evidence="2" key="1">
    <citation type="journal article" date="2011" name="MBio">
        <title>Novel metabolic attributes of the genus Cyanothece, comprising a group of unicellular nitrogen-fixing Cyanobacteria.</title>
        <authorList>
            <person name="Bandyopadhyay A."/>
            <person name="Elvitigala T."/>
            <person name="Welsh E."/>
            <person name="Stockel J."/>
            <person name="Liberton M."/>
            <person name="Min H."/>
            <person name="Sherman L.A."/>
            <person name="Pakrasi H.B."/>
        </authorList>
    </citation>
    <scope>NUCLEOTIDE SEQUENCE [LARGE SCALE GENOMIC DNA]</scope>
    <source>
        <strain evidence="2">PCC 7822</strain>
    </source>
</reference>
<dbReference type="AlphaFoldDB" id="E0UDU8"/>
<dbReference type="RefSeq" id="WP_013324575.1">
    <property type="nucleotide sequence ID" value="NC_014501.1"/>
</dbReference>
<dbReference type="EMBL" id="CP002198">
    <property type="protein sequence ID" value="ADN16533.1"/>
    <property type="molecule type" value="Genomic_DNA"/>
</dbReference>
<protein>
    <submittedName>
        <fullName evidence="1">Uncharacterized protein</fullName>
    </submittedName>
</protein>
<evidence type="ECO:0000313" key="1">
    <source>
        <dbReference type="EMBL" id="ADN16533.1"/>
    </source>
</evidence>
<dbReference type="KEGG" id="cyj:Cyan7822_4626"/>
<organism evidence="1 2">
    <name type="scientific">Gloeothece verrucosa (strain PCC 7822)</name>
    <name type="common">Cyanothece sp. (strain PCC 7822)</name>
    <dbReference type="NCBI Taxonomy" id="497965"/>
    <lineage>
        <taxon>Bacteria</taxon>
        <taxon>Bacillati</taxon>
        <taxon>Cyanobacteriota</taxon>
        <taxon>Cyanophyceae</taxon>
        <taxon>Oscillatoriophycideae</taxon>
        <taxon>Chroococcales</taxon>
        <taxon>Aphanothecaceae</taxon>
        <taxon>Gloeothece</taxon>
        <taxon>Gloeothece verrucosa</taxon>
    </lineage>
</organism>
<evidence type="ECO:0000313" key="2">
    <source>
        <dbReference type="Proteomes" id="UP000008206"/>
    </source>
</evidence>
<dbReference type="eggNOG" id="ENOG503306F">
    <property type="taxonomic scope" value="Bacteria"/>
</dbReference>
<dbReference type="OrthoDB" id="459685at2"/>
<gene>
    <name evidence="1" type="ordered locus">Cyan7822_4626</name>
</gene>
<proteinExistence type="predicted"/>
<keyword evidence="2" id="KW-1185">Reference proteome</keyword>
<sequence length="190" mass="22146">MDELINESNSEQSIEVNGIKFETLVPEPIVTIPKPGERTFLNLGVRITNISSISYRFDIEQFYPELLTSKEQLIQGGINKNVTPEKKDSDIPLISPEEEIKFLLELYLIWFEPNMLIVRGEMYGVILEFSSHDESSILKILPSSYRIRFRYINVYSEKQMFLFSTGRTQVKQFWQGEVITPFRNLLIQSI</sequence>
<dbReference type="Proteomes" id="UP000008206">
    <property type="component" value="Chromosome"/>
</dbReference>